<keyword evidence="2" id="KW-1185">Reference proteome</keyword>
<dbReference type="EMBL" id="KV454018">
    <property type="protein sequence ID" value="ODV93166.1"/>
    <property type="molecule type" value="Genomic_DNA"/>
</dbReference>
<dbReference type="AlphaFoldDB" id="A0A1E4TN26"/>
<reference evidence="2" key="1">
    <citation type="submission" date="2016-05" db="EMBL/GenBank/DDBJ databases">
        <title>Comparative genomics of biotechnologically important yeasts.</title>
        <authorList>
            <consortium name="DOE Joint Genome Institute"/>
            <person name="Riley R."/>
            <person name="Haridas S."/>
            <person name="Wolfe K.H."/>
            <person name="Lopes M.R."/>
            <person name="Hittinger C.T."/>
            <person name="Goker M."/>
            <person name="Salamov A."/>
            <person name="Wisecaver J."/>
            <person name="Long T.M."/>
            <person name="Aerts A.L."/>
            <person name="Barry K."/>
            <person name="Choi C."/>
            <person name="Clum A."/>
            <person name="Coughlan A.Y."/>
            <person name="Deshpande S."/>
            <person name="Douglass A.P."/>
            <person name="Hanson S.J."/>
            <person name="Klenk H.-P."/>
            <person name="Labutti K."/>
            <person name="Lapidus A."/>
            <person name="Lindquist E."/>
            <person name="Lipzen A."/>
            <person name="Meier-Kolthoff J.P."/>
            <person name="Ohm R.A."/>
            <person name="Otillar R.P."/>
            <person name="Pangilinan J."/>
            <person name="Peng Y."/>
            <person name="Rokas A."/>
            <person name="Rosa C.A."/>
            <person name="Scheuner C."/>
            <person name="Sibirny A.A."/>
            <person name="Slot J.C."/>
            <person name="Stielow J.B."/>
            <person name="Sun H."/>
            <person name="Kurtzman C.P."/>
            <person name="Blackwell M."/>
            <person name="Grigoriev I.V."/>
            <person name="Jeffries T.W."/>
        </authorList>
    </citation>
    <scope>NUCLEOTIDE SEQUENCE [LARGE SCALE GENOMIC DNA]</scope>
    <source>
        <strain evidence="2">NRRL Y-2460</strain>
    </source>
</reference>
<organism evidence="1 2">
    <name type="scientific">Pachysolen tannophilus NRRL Y-2460</name>
    <dbReference type="NCBI Taxonomy" id="669874"/>
    <lineage>
        <taxon>Eukaryota</taxon>
        <taxon>Fungi</taxon>
        <taxon>Dikarya</taxon>
        <taxon>Ascomycota</taxon>
        <taxon>Saccharomycotina</taxon>
        <taxon>Pichiomycetes</taxon>
        <taxon>Pachysolenaceae</taxon>
        <taxon>Pachysolen</taxon>
    </lineage>
</organism>
<gene>
    <name evidence="1" type="ORF">PACTADRAFT_51790</name>
</gene>
<evidence type="ECO:0000313" key="1">
    <source>
        <dbReference type="EMBL" id="ODV93166.1"/>
    </source>
</evidence>
<proteinExistence type="predicted"/>
<sequence>MLEIKIFSINSNKICNSTPPISRFQILINLQFLNLGGVVKTNKQLLDLLDKLLIENKDLNIDEYGLLAKHVDVQVKQIN</sequence>
<evidence type="ECO:0000313" key="2">
    <source>
        <dbReference type="Proteomes" id="UP000094236"/>
    </source>
</evidence>
<name>A0A1E4TN26_PACTA</name>
<protein>
    <submittedName>
        <fullName evidence="1">Uncharacterized protein</fullName>
    </submittedName>
</protein>
<accession>A0A1E4TN26</accession>
<dbReference type="Proteomes" id="UP000094236">
    <property type="component" value="Unassembled WGS sequence"/>
</dbReference>